<dbReference type="InterPro" id="IPR000792">
    <property type="entry name" value="Tscrpt_reg_LuxR_C"/>
</dbReference>
<dbReference type="SUPFAM" id="SSF88946">
    <property type="entry name" value="Sigma2 domain of RNA polymerase sigma factors"/>
    <property type="match status" value="1"/>
</dbReference>
<evidence type="ECO:0000256" key="2">
    <source>
        <dbReference type="ARBA" id="ARBA00023015"/>
    </source>
</evidence>
<dbReference type="EMBL" id="BMIK01000003">
    <property type="protein sequence ID" value="GGC22491.1"/>
    <property type="molecule type" value="Genomic_DNA"/>
</dbReference>
<dbReference type="Pfam" id="PF04542">
    <property type="entry name" value="Sigma70_r2"/>
    <property type="match status" value="1"/>
</dbReference>
<protein>
    <recommendedName>
        <fullName evidence="6">RNA polymerase sigma factor</fullName>
    </recommendedName>
</protein>
<dbReference type="GO" id="GO:0000428">
    <property type="term" value="C:DNA-directed RNA polymerase complex"/>
    <property type="evidence" value="ECO:0007669"/>
    <property type="project" value="UniProtKB-KW"/>
</dbReference>
<organism evidence="8 9">
    <name type="scientific">Parapedobacter defluvii</name>
    <dbReference type="NCBI Taxonomy" id="2045106"/>
    <lineage>
        <taxon>Bacteria</taxon>
        <taxon>Pseudomonadati</taxon>
        <taxon>Bacteroidota</taxon>
        <taxon>Sphingobacteriia</taxon>
        <taxon>Sphingobacteriales</taxon>
        <taxon>Sphingobacteriaceae</taxon>
        <taxon>Parapedobacter</taxon>
    </lineage>
</organism>
<dbReference type="PANTHER" id="PTHR43133">
    <property type="entry name" value="RNA POLYMERASE ECF-TYPE SIGMA FACTO"/>
    <property type="match status" value="1"/>
</dbReference>
<dbReference type="InterPro" id="IPR013325">
    <property type="entry name" value="RNA_pol_sigma_r2"/>
</dbReference>
<keyword evidence="4 6" id="KW-0238">DNA-binding</keyword>
<dbReference type="NCBIfam" id="TIGR02937">
    <property type="entry name" value="sigma70-ECF"/>
    <property type="match status" value="1"/>
</dbReference>
<evidence type="ECO:0000313" key="8">
    <source>
        <dbReference type="EMBL" id="GGC22491.1"/>
    </source>
</evidence>
<comment type="caution">
    <text evidence="8">The sequence shown here is derived from an EMBL/GenBank/DDBJ whole genome shotgun (WGS) entry which is preliminary data.</text>
</comment>
<gene>
    <name evidence="8" type="ORF">GCM10011386_13020</name>
</gene>
<dbReference type="Proteomes" id="UP000597338">
    <property type="component" value="Unassembled WGS sequence"/>
</dbReference>
<dbReference type="NCBIfam" id="TIGR02985">
    <property type="entry name" value="Sig70_bacteroi1"/>
    <property type="match status" value="1"/>
</dbReference>
<dbReference type="InterPro" id="IPR014284">
    <property type="entry name" value="RNA_pol_sigma-70_dom"/>
</dbReference>
<dbReference type="Gene3D" id="1.10.10.10">
    <property type="entry name" value="Winged helix-like DNA-binding domain superfamily/Winged helix DNA-binding domain"/>
    <property type="match status" value="1"/>
</dbReference>
<dbReference type="InterPro" id="IPR039425">
    <property type="entry name" value="RNA_pol_sigma-70-like"/>
</dbReference>
<dbReference type="PROSITE" id="PS01063">
    <property type="entry name" value="SIGMA70_ECF"/>
    <property type="match status" value="1"/>
</dbReference>
<dbReference type="InterPro" id="IPR007627">
    <property type="entry name" value="RNA_pol_sigma70_r2"/>
</dbReference>
<name>A0ABQ1LCB3_9SPHI</name>
<feature type="domain" description="HTH luxR-type" evidence="7">
    <location>
        <begin position="130"/>
        <end position="188"/>
    </location>
</feature>
<keyword evidence="3 6" id="KW-0731">Sigma factor</keyword>
<dbReference type="CDD" id="cd06171">
    <property type="entry name" value="Sigma70_r4"/>
    <property type="match status" value="1"/>
</dbReference>
<dbReference type="SUPFAM" id="SSF88659">
    <property type="entry name" value="Sigma3 and sigma4 domains of RNA polymerase sigma factors"/>
    <property type="match status" value="1"/>
</dbReference>
<keyword evidence="8" id="KW-0240">DNA-directed RNA polymerase</keyword>
<dbReference type="SMART" id="SM00421">
    <property type="entry name" value="HTH_LUXR"/>
    <property type="match status" value="1"/>
</dbReference>
<dbReference type="InterPro" id="IPR036388">
    <property type="entry name" value="WH-like_DNA-bd_sf"/>
</dbReference>
<reference evidence="9" key="1">
    <citation type="journal article" date="2019" name="Int. J. Syst. Evol. Microbiol.">
        <title>The Global Catalogue of Microorganisms (GCM) 10K type strain sequencing project: providing services to taxonomists for standard genome sequencing and annotation.</title>
        <authorList>
            <consortium name="The Broad Institute Genomics Platform"/>
            <consortium name="The Broad Institute Genome Sequencing Center for Infectious Disease"/>
            <person name="Wu L."/>
            <person name="Ma J."/>
        </authorList>
    </citation>
    <scope>NUCLEOTIDE SEQUENCE [LARGE SCALE GENOMIC DNA]</scope>
    <source>
        <strain evidence="9">CGMCC 1.15342</strain>
    </source>
</reference>
<dbReference type="InterPro" id="IPR013324">
    <property type="entry name" value="RNA_pol_sigma_r3/r4-like"/>
</dbReference>
<dbReference type="PANTHER" id="PTHR43133:SF46">
    <property type="entry name" value="RNA POLYMERASE SIGMA-70 FACTOR ECF SUBFAMILY"/>
    <property type="match status" value="1"/>
</dbReference>
<evidence type="ECO:0000259" key="7">
    <source>
        <dbReference type="SMART" id="SM00421"/>
    </source>
</evidence>
<dbReference type="Gene3D" id="1.10.1740.10">
    <property type="match status" value="1"/>
</dbReference>
<dbReference type="InterPro" id="IPR014327">
    <property type="entry name" value="RNA_pol_sigma70_bacteroid"/>
</dbReference>
<evidence type="ECO:0000256" key="4">
    <source>
        <dbReference type="ARBA" id="ARBA00023125"/>
    </source>
</evidence>
<proteinExistence type="inferred from homology"/>
<comment type="similarity">
    <text evidence="1 6">Belongs to the sigma-70 factor family. ECF subfamily.</text>
</comment>
<evidence type="ECO:0000256" key="6">
    <source>
        <dbReference type="RuleBase" id="RU000716"/>
    </source>
</evidence>
<dbReference type="InterPro" id="IPR000838">
    <property type="entry name" value="RNA_pol_sigma70_ECF_CS"/>
</dbReference>
<dbReference type="InterPro" id="IPR013249">
    <property type="entry name" value="RNA_pol_sigma70_r4_t2"/>
</dbReference>
<evidence type="ECO:0000256" key="1">
    <source>
        <dbReference type="ARBA" id="ARBA00010641"/>
    </source>
</evidence>
<dbReference type="Pfam" id="PF08281">
    <property type="entry name" value="Sigma70_r4_2"/>
    <property type="match status" value="1"/>
</dbReference>
<evidence type="ECO:0000256" key="5">
    <source>
        <dbReference type="ARBA" id="ARBA00023163"/>
    </source>
</evidence>
<sequence length="196" mass="23255">MNTDEDKNEKELLAQIQYGSQLAFRLLFERYHPFVYAFSRRITHSEELAEEIVQDVFLKIWLDRERLNTVDHFPAYLNRIVRNHCFNVLRKLASETKHMAEHLVGFEEADHSTVENLDYKDVKRILDEAVESLPAQQKRVYQLCHQEGLKYEEAAERLNLSPQTVHAYMKEALRKIRAHFKNYAVSYVAFFMALFS</sequence>
<evidence type="ECO:0000313" key="9">
    <source>
        <dbReference type="Proteomes" id="UP000597338"/>
    </source>
</evidence>
<keyword evidence="2 6" id="KW-0805">Transcription regulation</keyword>
<accession>A0ABQ1LCB3</accession>
<evidence type="ECO:0000256" key="3">
    <source>
        <dbReference type="ARBA" id="ARBA00023082"/>
    </source>
</evidence>
<keyword evidence="5 6" id="KW-0804">Transcription</keyword>
<dbReference type="RefSeq" id="WP_188748761.1">
    <property type="nucleotide sequence ID" value="NZ_BMIK01000003.1"/>
</dbReference>
<keyword evidence="9" id="KW-1185">Reference proteome</keyword>